<reference evidence="3" key="1">
    <citation type="submission" date="2023-04" db="EMBL/GenBank/DDBJ databases">
        <title>Ambrosiozyma monospora NBRC 1965.</title>
        <authorList>
            <person name="Ichikawa N."/>
            <person name="Sato H."/>
            <person name="Tonouchi N."/>
        </authorList>
    </citation>
    <scope>NUCLEOTIDE SEQUENCE</scope>
    <source>
        <strain evidence="3">NBRC 1965</strain>
    </source>
</reference>
<organism evidence="3 4">
    <name type="scientific">Ambrosiozyma monospora</name>
    <name type="common">Yeast</name>
    <name type="synonym">Endomycopsis monosporus</name>
    <dbReference type="NCBI Taxonomy" id="43982"/>
    <lineage>
        <taxon>Eukaryota</taxon>
        <taxon>Fungi</taxon>
        <taxon>Dikarya</taxon>
        <taxon>Ascomycota</taxon>
        <taxon>Saccharomycotina</taxon>
        <taxon>Pichiomycetes</taxon>
        <taxon>Pichiales</taxon>
        <taxon>Pichiaceae</taxon>
        <taxon>Ambrosiozyma</taxon>
    </lineage>
</organism>
<proteinExistence type="predicted"/>
<comment type="function">
    <text evidence="1">Component of the MICOS complex, a large protein complex of the mitochondrial inner membrane that plays crucial roles in the maintenance of crista junctions, inner membrane architecture, and formation of contact sites to the outer membrane.</text>
</comment>
<keyword evidence="1" id="KW-0472">Membrane</keyword>
<evidence type="ECO:0000313" key="4">
    <source>
        <dbReference type="Proteomes" id="UP001165063"/>
    </source>
</evidence>
<sequence length="212" mass="24024">MGKRSFYTDDDEISSTPGLTSAISPELESKQVIQIDDNTKFVKGKLIKTFPQLEQFSNQWRKWLISKTEVATAEYDNLKSAMNNEVSTVTNKTSELVTEPILPSTIYILTAALTGSILTNRRNIAVRFLAPTLFGIASFKYFMPHSFSNVGNWLYQLEGEYVPEVQKFQDDTTKSTNDLIAASKQFQKETNDSLVNGVKETRQNIMDWVSKK</sequence>
<dbReference type="GO" id="GO:0044284">
    <property type="term" value="C:mitochondrial crista junction"/>
    <property type="evidence" value="ECO:0007669"/>
    <property type="project" value="TreeGrafter"/>
</dbReference>
<keyword evidence="1" id="KW-0999">Mitochondrion inner membrane</keyword>
<accession>A0A9W7DDA3</accession>
<keyword evidence="1" id="KW-0496">Mitochondrion</keyword>
<keyword evidence="4" id="KW-1185">Reference proteome</keyword>
<dbReference type="GO" id="GO:0061617">
    <property type="term" value="C:MICOS complex"/>
    <property type="evidence" value="ECO:0007669"/>
    <property type="project" value="UniProtKB-UniRule"/>
</dbReference>
<name>A0A9W7DDA3_AMBMO</name>
<dbReference type="InterPro" id="IPR019166">
    <property type="entry name" value="MIC26/MIC27"/>
</dbReference>
<evidence type="ECO:0000313" key="3">
    <source>
        <dbReference type="EMBL" id="GMG20826.1"/>
    </source>
</evidence>
<dbReference type="AlphaFoldDB" id="A0A9W7DDA3"/>
<dbReference type="PANTHER" id="PTHR28268">
    <property type="entry name" value="MICOS SUBUNIT MIC26"/>
    <property type="match status" value="1"/>
</dbReference>
<comment type="subunit">
    <text evidence="1">Component of the mitochondrial contact site and cristae organizing system (MICOS) complex.</text>
</comment>
<protein>
    <recommendedName>
        <fullName evidence="1">MICOS complex subunit</fullName>
    </recommendedName>
</protein>
<feature type="region of interest" description="Disordered" evidence="2">
    <location>
        <begin position="1"/>
        <end position="21"/>
    </location>
</feature>
<dbReference type="Proteomes" id="UP001165063">
    <property type="component" value="Unassembled WGS sequence"/>
</dbReference>
<dbReference type="EMBL" id="BSXU01000479">
    <property type="protein sequence ID" value="GMG20826.1"/>
    <property type="molecule type" value="Genomic_DNA"/>
</dbReference>
<comment type="subcellular location">
    <subcellularLocation>
        <location evidence="1">Mitochondrion inner membrane</location>
    </subcellularLocation>
</comment>
<dbReference type="InterPro" id="IPR033181">
    <property type="entry name" value="Mic26_fungi"/>
</dbReference>
<dbReference type="PANTHER" id="PTHR28268:SF1">
    <property type="entry name" value="MICOS SUBUNIT MIC26"/>
    <property type="match status" value="1"/>
</dbReference>
<evidence type="ECO:0000256" key="2">
    <source>
        <dbReference type="SAM" id="MobiDB-lite"/>
    </source>
</evidence>
<dbReference type="OrthoDB" id="2399148at2759"/>
<evidence type="ECO:0000256" key="1">
    <source>
        <dbReference type="RuleBase" id="RU363021"/>
    </source>
</evidence>
<dbReference type="Pfam" id="PF09769">
    <property type="entry name" value="ApoO"/>
    <property type="match status" value="1"/>
</dbReference>
<dbReference type="GO" id="GO:0042407">
    <property type="term" value="P:cristae formation"/>
    <property type="evidence" value="ECO:0007669"/>
    <property type="project" value="InterPro"/>
</dbReference>
<gene>
    <name evidence="3" type="ORF">Amon01_000152200</name>
</gene>
<comment type="caution">
    <text evidence="3">The sequence shown here is derived from an EMBL/GenBank/DDBJ whole genome shotgun (WGS) entry which is preliminary data.</text>
</comment>